<dbReference type="InterPro" id="IPR021858">
    <property type="entry name" value="Fun_TF"/>
</dbReference>
<keyword evidence="1" id="KW-0539">Nucleus</keyword>
<dbReference type="PROSITE" id="PS00463">
    <property type="entry name" value="ZN2_CY6_FUNGAL_1"/>
    <property type="match status" value="1"/>
</dbReference>
<dbReference type="Pfam" id="PF11951">
    <property type="entry name" value="Fungal_trans_2"/>
    <property type="match status" value="1"/>
</dbReference>
<dbReference type="RefSeq" id="XP_016208453.1">
    <property type="nucleotide sequence ID" value="XM_016363726.1"/>
</dbReference>
<dbReference type="VEuPathDB" id="FungiDB:PV09_09630"/>
<evidence type="ECO:0000313" key="4">
    <source>
        <dbReference type="EMBL" id="KIV98583.1"/>
    </source>
</evidence>
<evidence type="ECO:0000313" key="5">
    <source>
        <dbReference type="Proteomes" id="UP000053259"/>
    </source>
</evidence>
<sequence>MMRTKEYRGRLSTGCEACRTRRVKCDEARPVCARCLRAGLHEQCRYRDLLEISFRNESVETANKAKKKWRTRAKAFCSKDADFDTVDQEAASQDGGSPSTSIVSSRQSTPSLTVPLRDNIVDAAISRFFFDYVLQDEWDGRPVGIWDYVPRILSHSPTACSLREAMYAVALANFDRRTHFVIEGNKMNMERHYGNALRLVGKEIEDASTSSSEQLLIAVQILGVYEQMSTGGNNPTFMQAHANGLAALLKNHDIPIVENDYRWRMYQSINVQLLTTSLRLGIPSFIPYARLKSFYEESPYSIVHATGLVHKAVDLLALWNAYQSSQFGTARATPDTGDGEEEQTPLLLRLIDMDMAFDAWEDNVPAVATFFTYETSATSAQPKWLQHLMTHPGAPRYSHTYKNLAVIYTWSMWRMTRMRVAHVLLTAGSKVPHADARRYRLTIERMATDACRSILPIFSMRVESKPFAGSIDEVCGFRPYLATLPLSMAKETLRELPPTAERCNTMAWIEDVLAFSIKTFHKNRPAGFMIST</sequence>
<dbReference type="Pfam" id="PF00172">
    <property type="entry name" value="Zn_clus"/>
    <property type="match status" value="1"/>
</dbReference>
<dbReference type="AlphaFoldDB" id="A0A0D2AI47"/>
<feature type="compositionally biased region" description="Polar residues" evidence="2">
    <location>
        <begin position="90"/>
        <end position="108"/>
    </location>
</feature>
<dbReference type="InterPro" id="IPR001138">
    <property type="entry name" value="Zn2Cys6_DnaBD"/>
</dbReference>
<dbReference type="PANTHER" id="PTHR38791:SF12">
    <property type="entry name" value="TRANSCRIPTION FACTOR DOMAIN-CONTAINING PROTEIN-RELATED"/>
    <property type="match status" value="1"/>
</dbReference>
<dbReference type="PROSITE" id="PS50048">
    <property type="entry name" value="ZN2_CY6_FUNGAL_2"/>
    <property type="match status" value="1"/>
</dbReference>
<dbReference type="SUPFAM" id="SSF57701">
    <property type="entry name" value="Zn2/Cys6 DNA-binding domain"/>
    <property type="match status" value="1"/>
</dbReference>
<dbReference type="InterPro" id="IPR036864">
    <property type="entry name" value="Zn2-C6_fun-type_DNA-bd_sf"/>
</dbReference>
<dbReference type="STRING" id="253628.A0A0D2AI47"/>
<dbReference type="GO" id="GO:0000981">
    <property type="term" value="F:DNA-binding transcription factor activity, RNA polymerase II-specific"/>
    <property type="evidence" value="ECO:0007669"/>
    <property type="project" value="InterPro"/>
</dbReference>
<gene>
    <name evidence="4" type="ORF">PV09_09630</name>
</gene>
<dbReference type="Gene3D" id="4.10.240.10">
    <property type="entry name" value="Zn(2)-C6 fungal-type DNA-binding domain"/>
    <property type="match status" value="1"/>
</dbReference>
<keyword evidence="5" id="KW-1185">Reference proteome</keyword>
<evidence type="ECO:0000256" key="2">
    <source>
        <dbReference type="SAM" id="MobiDB-lite"/>
    </source>
</evidence>
<dbReference type="InterPro" id="IPR053175">
    <property type="entry name" value="DHMBA_Reg_Transcription_Factor"/>
</dbReference>
<organism evidence="4 5">
    <name type="scientific">Verruconis gallopava</name>
    <dbReference type="NCBI Taxonomy" id="253628"/>
    <lineage>
        <taxon>Eukaryota</taxon>
        <taxon>Fungi</taxon>
        <taxon>Dikarya</taxon>
        <taxon>Ascomycota</taxon>
        <taxon>Pezizomycotina</taxon>
        <taxon>Dothideomycetes</taxon>
        <taxon>Pleosporomycetidae</taxon>
        <taxon>Venturiales</taxon>
        <taxon>Sympoventuriaceae</taxon>
        <taxon>Verruconis</taxon>
    </lineage>
</organism>
<dbReference type="EMBL" id="KN847629">
    <property type="protein sequence ID" value="KIV98583.1"/>
    <property type="molecule type" value="Genomic_DNA"/>
</dbReference>
<dbReference type="CDD" id="cd00067">
    <property type="entry name" value="GAL4"/>
    <property type="match status" value="1"/>
</dbReference>
<feature type="region of interest" description="Disordered" evidence="2">
    <location>
        <begin position="88"/>
        <end position="108"/>
    </location>
</feature>
<dbReference type="PANTHER" id="PTHR38791">
    <property type="entry name" value="ZN(II)2CYS6 TRANSCRIPTION FACTOR (EUROFUNG)-RELATED-RELATED"/>
    <property type="match status" value="1"/>
</dbReference>
<protein>
    <recommendedName>
        <fullName evidence="3">Zn(2)-C6 fungal-type domain-containing protein</fullName>
    </recommendedName>
</protein>
<dbReference type="HOGENOM" id="CLU_013866_5_1_1"/>
<dbReference type="OrthoDB" id="2991872at2759"/>
<name>A0A0D2AI47_9PEZI</name>
<dbReference type="InParanoid" id="A0A0D2AI47"/>
<dbReference type="SMART" id="SM00066">
    <property type="entry name" value="GAL4"/>
    <property type="match status" value="1"/>
</dbReference>
<feature type="domain" description="Zn(2)-C6 fungal-type" evidence="3">
    <location>
        <begin position="14"/>
        <end position="46"/>
    </location>
</feature>
<dbReference type="GO" id="GO:0008270">
    <property type="term" value="F:zinc ion binding"/>
    <property type="evidence" value="ECO:0007669"/>
    <property type="project" value="InterPro"/>
</dbReference>
<dbReference type="Proteomes" id="UP000053259">
    <property type="component" value="Unassembled WGS sequence"/>
</dbReference>
<reference evidence="4 5" key="1">
    <citation type="submission" date="2015-01" db="EMBL/GenBank/DDBJ databases">
        <title>The Genome Sequence of Ochroconis gallopava CBS43764.</title>
        <authorList>
            <consortium name="The Broad Institute Genomics Platform"/>
            <person name="Cuomo C."/>
            <person name="de Hoog S."/>
            <person name="Gorbushina A."/>
            <person name="Stielow B."/>
            <person name="Teixiera M."/>
            <person name="Abouelleil A."/>
            <person name="Chapman S.B."/>
            <person name="Priest M."/>
            <person name="Young S.K."/>
            <person name="Wortman J."/>
            <person name="Nusbaum C."/>
            <person name="Birren B."/>
        </authorList>
    </citation>
    <scope>NUCLEOTIDE SEQUENCE [LARGE SCALE GENOMIC DNA]</scope>
    <source>
        <strain evidence="4 5">CBS 43764</strain>
    </source>
</reference>
<accession>A0A0D2AI47</accession>
<evidence type="ECO:0000259" key="3">
    <source>
        <dbReference type="PROSITE" id="PS50048"/>
    </source>
</evidence>
<proteinExistence type="predicted"/>
<dbReference type="GeneID" id="27317603"/>
<evidence type="ECO:0000256" key="1">
    <source>
        <dbReference type="ARBA" id="ARBA00023242"/>
    </source>
</evidence>